<reference evidence="1" key="1">
    <citation type="submission" date="2022-12" db="EMBL/GenBank/DDBJ databases">
        <title>Genome Sequence of Lasiodiplodia mahajangana.</title>
        <authorList>
            <person name="Buettner E."/>
        </authorList>
    </citation>
    <scope>NUCLEOTIDE SEQUENCE</scope>
    <source>
        <strain evidence="1">VT137</strain>
    </source>
</reference>
<evidence type="ECO:0000313" key="2">
    <source>
        <dbReference type="Proteomes" id="UP001153332"/>
    </source>
</evidence>
<organism evidence="1 2">
    <name type="scientific">Lasiodiplodia mahajangana</name>
    <dbReference type="NCBI Taxonomy" id="1108764"/>
    <lineage>
        <taxon>Eukaryota</taxon>
        <taxon>Fungi</taxon>
        <taxon>Dikarya</taxon>
        <taxon>Ascomycota</taxon>
        <taxon>Pezizomycotina</taxon>
        <taxon>Dothideomycetes</taxon>
        <taxon>Dothideomycetes incertae sedis</taxon>
        <taxon>Botryosphaeriales</taxon>
        <taxon>Botryosphaeriaceae</taxon>
        <taxon>Lasiodiplodia</taxon>
    </lineage>
</organism>
<name>A0ACC2JS13_9PEZI</name>
<comment type="caution">
    <text evidence="1">The sequence shown here is derived from an EMBL/GenBank/DDBJ whole genome shotgun (WGS) entry which is preliminary data.</text>
</comment>
<dbReference type="Proteomes" id="UP001153332">
    <property type="component" value="Unassembled WGS sequence"/>
</dbReference>
<proteinExistence type="predicted"/>
<dbReference type="EMBL" id="JAPUUL010000556">
    <property type="protein sequence ID" value="KAJ8130199.1"/>
    <property type="molecule type" value="Genomic_DNA"/>
</dbReference>
<accession>A0ACC2JS13</accession>
<protein>
    <submittedName>
        <fullName evidence="1">Uncharacterized protein</fullName>
    </submittedName>
</protein>
<keyword evidence="2" id="KW-1185">Reference proteome</keyword>
<evidence type="ECO:0000313" key="1">
    <source>
        <dbReference type="EMBL" id="KAJ8130199.1"/>
    </source>
</evidence>
<gene>
    <name evidence="1" type="ORF">O1611_g3427</name>
</gene>
<sequence length="469" mass="52533">MCSDVRSNAIRELIDVLTPIVTNTAQSSSLSASLENTNYGEILTAMQSLANELIPKNPLFMTFHDGQVHDPLGGGAYAFQNDIVGPVLLALLEDEAAHDLLTPRDKPKRLNGLPTRPIVIHAGLQPNNSPHLGTLVVFCYAFAVAKGIRDRMREISGKDTPPPPVTVLITFIDTAPVKDEGMEVEGIQYQRSYRDVRDALRTYMPDYEEVFRYLSVWSGVPAELAFQADFFANSWMPLLLGYVIRHYDTLGRQLSPKYGSLALRSACPVPGCGLAEKHGRLNEYRAHNDGQDDTITFRCPHHGPHTIGLSCPTEITRLEANAPTRNLLRSMIHLLDTTTHHIRITGADYAGVYQEMFLYRPLAAWSASTGLARGRTPHILYAPLIVDWSGAKLSKSLYVRDGAYEFMKHQGMDGFCSYARLRERFGGDGSEGLRRIWDEVQRWMKDPKKLFRSFSVAYLHDVILRDGRS</sequence>